<evidence type="ECO:0000313" key="4">
    <source>
        <dbReference type="Proteomes" id="UP000318833"/>
    </source>
</evidence>
<dbReference type="InterPro" id="IPR001466">
    <property type="entry name" value="Beta-lactam-related"/>
</dbReference>
<dbReference type="Pfam" id="PF13181">
    <property type="entry name" value="TPR_8"/>
    <property type="match status" value="1"/>
</dbReference>
<evidence type="ECO:0000259" key="2">
    <source>
        <dbReference type="Pfam" id="PF00144"/>
    </source>
</evidence>
<dbReference type="PROSITE" id="PS50005">
    <property type="entry name" value="TPR"/>
    <property type="match status" value="1"/>
</dbReference>
<keyword evidence="1" id="KW-0802">TPR repeat</keyword>
<proteinExistence type="predicted"/>
<dbReference type="Proteomes" id="UP000318833">
    <property type="component" value="Unassembled WGS sequence"/>
</dbReference>
<dbReference type="EMBL" id="VLNR01000053">
    <property type="protein sequence ID" value="TSE05853.1"/>
    <property type="molecule type" value="Genomic_DNA"/>
</dbReference>
<feature type="domain" description="Beta-lactamase-related" evidence="2">
    <location>
        <begin position="50"/>
        <end position="369"/>
    </location>
</feature>
<gene>
    <name evidence="3" type="ORF">FOF46_21280</name>
</gene>
<keyword evidence="4" id="KW-1185">Reference proteome</keyword>
<dbReference type="PANTHER" id="PTHR46825:SF12">
    <property type="entry name" value="PENICILLIN-BINDING PROTEIN 4"/>
    <property type="match status" value="1"/>
</dbReference>
<organism evidence="3 4">
    <name type="scientific">Aquimarina algiphila</name>
    <dbReference type="NCBI Taxonomy" id="2047982"/>
    <lineage>
        <taxon>Bacteria</taxon>
        <taxon>Pseudomonadati</taxon>
        <taxon>Bacteroidota</taxon>
        <taxon>Flavobacteriia</taxon>
        <taxon>Flavobacteriales</taxon>
        <taxon>Flavobacteriaceae</taxon>
        <taxon>Aquimarina</taxon>
    </lineage>
</organism>
<dbReference type="PROSITE" id="PS51257">
    <property type="entry name" value="PROKAR_LIPOPROTEIN"/>
    <property type="match status" value="1"/>
</dbReference>
<dbReference type="Gene3D" id="3.40.710.10">
    <property type="entry name" value="DD-peptidase/beta-lactamase superfamily"/>
    <property type="match status" value="1"/>
</dbReference>
<dbReference type="InterPro" id="IPR012338">
    <property type="entry name" value="Beta-lactam/transpept-like"/>
</dbReference>
<dbReference type="PANTHER" id="PTHR46825">
    <property type="entry name" value="D-ALANYL-D-ALANINE-CARBOXYPEPTIDASE/ENDOPEPTIDASE AMPH"/>
    <property type="match status" value="1"/>
</dbReference>
<protein>
    <submittedName>
        <fullName evidence="3">Serine hydrolase</fullName>
    </submittedName>
</protein>
<reference evidence="3 4" key="1">
    <citation type="submission" date="2019-07" db="EMBL/GenBank/DDBJ databases">
        <title>The draft genome sequence of Aquimarina algiphila M91.</title>
        <authorList>
            <person name="Meng X."/>
        </authorList>
    </citation>
    <scope>NUCLEOTIDE SEQUENCE [LARGE SCALE GENOMIC DNA]</scope>
    <source>
        <strain evidence="3 4">M91</strain>
    </source>
</reference>
<comment type="caution">
    <text evidence="3">The sequence shown here is derived from an EMBL/GenBank/DDBJ whole genome shotgun (WGS) entry which is preliminary data.</text>
</comment>
<dbReference type="InterPro" id="IPR011990">
    <property type="entry name" value="TPR-like_helical_dom_sf"/>
</dbReference>
<dbReference type="SUPFAM" id="SSF56601">
    <property type="entry name" value="beta-lactamase/transpeptidase-like"/>
    <property type="match status" value="1"/>
</dbReference>
<name>A0A554VFC4_9FLAO</name>
<dbReference type="Gene3D" id="1.25.40.10">
    <property type="entry name" value="Tetratricopeptide repeat domain"/>
    <property type="match status" value="1"/>
</dbReference>
<keyword evidence="3" id="KW-0378">Hydrolase</keyword>
<dbReference type="SUPFAM" id="SSF48452">
    <property type="entry name" value="TPR-like"/>
    <property type="match status" value="1"/>
</dbReference>
<evidence type="ECO:0000313" key="3">
    <source>
        <dbReference type="EMBL" id="TSE05853.1"/>
    </source>
</evidence>
<sequence length="607" mass="68149">MKKILFLFWAPCFFISCSTPTKTTPPPDYIKMVETGLGHPVHIEGDSTWTIEERMEHYGVPGVSIAVIKDYKIEWVKSYGIVDKENAKPVTSQTLFQAGSISKPVAAYGALRMVEQNKINLDEDVNIYLQSWKLPDSEFTKDKKVALKHLLNHSGGVTVHGFLGYSPDLPVPTVVQVLNGAPPANSAPIFVDKVPEKSFRYSGGGYTIMQQMMMDVEGKSFPSLMNDLVLQPLNMNNSTYNQPLEGEQLQMAATGYLPDGSMTNGKRHTYPEMAAAGLWTTAEDLAKFAVNIQESIKGNSKIVVSQEMATKMLTPFVEKFVGLGIFITKKGNEIYFGHGGWDEGFSSELIAHKDKGYGVVVLTNSNHPDFISELIRSVANTYAWDNYVPTYKKMEIDTTNLSKISGRYQIDQNRVTEVYYSNQHLFRKSIGEKPVELFKISDSTFISRDNERPIQFKMDKESGEFQALLLNPDDGKIEATLKRLSEDQKLPLEFLASGDFENGLKEYKTLIQANPNNPVIAENNLNGLGYRLMNTDNLKLAQDVFKVNTLLYPDSSNVYDSYAEACMNIGELDLAIENYEKSLELNPQNTHASKMIEKMKEKKENEL</sequence>
<dbReference type="GO" id="GO:0016787">
    <property type="term" value="F:hydrolase activity"/>
    <property type="evidence" value="ECO:0007669"/>
    <property type="project" value="UniProtKB-KW"/>
</dbReference>
<dbReference type="RefSeq" id="WP_143917836.1">
    <property type="nucleotide sequence ID" value="NZ_CANMIK010000061.1"/>
</dbReference>
<evidence type="ECO:0000256" key="1">
    <source>
        <dbReference type="PROSITE-ProRule" id="PRU00339"/>
    </source>
</evidence>
<dbReference type="OrthoDB" id="9797709at2"/>
<dbReference type="InterPro" id="IPR050491">
    <property type="entry name" value="AmpC-like"/>
</dbReference>
<dbReference type="InterPro" id="IPR019734">
    <property type="entry name" value="TPR_rpt"/>
</dbReference>
<dbReference type="Pfam" id="PF00144">
    <property type="entry name" value="Beta-lactamase"/>
    <property type="match status" value="1"/>
</dbReference>
<dbReference type="AlphaFoldDB" id="A0A554VFC4"/>
<accession>A0A554VFC4</accession>
<feature type="repeat" description="TPR" evidence="1">
    <location>
        <begin position="556"/>
        <end position="589"/>
    </location>
</feature>